<proteinExistence type="predicted"/>
<dbReference type="WBParaSite" id="ALUE_0001658101-mRNA-1">
    <property type="protein sequence ID" value="ALUE_0001658101-mRNA-1"/>
    <property type="gene ID" value="ALUE_0001658101"/>
</dbReference>
<dbReference type="Proteomes" id="UP000036681">
    <property type="component" value="Unplaced"/>
</dbReference>
<name>A0A0M3IEN7_ASCLU</name>
<accession>A0A0M3IEN7</accession>
<protein>
    <submittedName>
        <fullName evidence="2">ANF_receptor domain-containing protein</fullName>
    </submittedName>
</protein>
<evidence type="ECO:0000313" key="2">
    <source>
        <dbReference type="WBParaSite" id="ALUE_0001658101-mRNA-1"/>
    </source>
</evidence>
<keyword evidence="1" id="KW-1185">Reference proteome</keyword>
<organism evidence="1 2">
    <name type="scientific">Ascaris lumbricoides</name>
    <name type="common">Giant roundworm</name>
    <dbReference type="NCBI Taxonomy" id="6252"/>
    <lineage>
        <taxon>Eukaryota</taxon>
        <taxon>Metazoa</taxon>
        <taxon>Ecdysozoa</taxon>
        <taxon>Nematoda</taxon>
        <taxon>Chromadorea</taxon>
        <taxon>Rhabditida</taxon>
        <taxon>Spirurina</taxon>
        <taxon>Ascaridomorpha</taxon>
        <taxon>Ascaridoidea</taxon>
        <taxon>Ascarididae</taxon>
        <taxon>Ascaris</taxon>
    </lineage>
</organism>
<reference evidence="2" key="1">
    <citation type="submission" date="2017-02" db="UniProtKB">
        <authorList>
            <consortium name="WormBaseParasite"/>
        </authorList>
    </citation>
    <scope>IDENTIFICATION</scope>
</reference>
<sequence length="84" mass="8865">LDVHVFIISVSGGASPQTTAACQQHGRKISPIGGTQPAEHLAMRRKLEAVPAGNGVHCAKVVYRLASFDSSSDLGEYELNIPAH</sequence>
<dbReference type="AlphaFoldDB" id="A0A0M3IEN7"/>
<evidence type="ECO:0000313" key="1">
    <source>
        <dbReference type="Proteomes" id="UP000036681"/>
    </source>
</evidence>